<dbReference type="RefSeq" id="WP_105290876.1">
    <property type="nucleotide sequence ID" value="NZ_RCYD01000026.1"/>
</dbReference>
<accession>A0A6D0V1D4</accession>
<evidence type="ECO:0008006" key="3">
    <source>
        <dbReference type="Google" id="ProtNLM"/>
    </source>
</evidence>
<evidence type="ECO:0000313" key="1">
    <source>
        <dbReference type="EMBL" id="NAG21884.1"/>
    </source>
</evidence>
<protein>
    <recommendedName>
        <fullName evidence="3">LuxR family transcriptional regulator</fullName>
    </recommendedName>
</protein>
<comment type="caution">
    <text evidence="1">The sequence shown here is derived from an EMBL/GenBank/DDBJ whole genome shotgun (WGS) entry which is preliminary data.</text>
</comment>
<organism evidence="1 2">
    <name type="scientific">Escherichia coli</name>
    <dbReference type="NCBI Taxonomy" id="562"/>
    <lineage>
        <taxon>Bacteria</taxon>
        <taxon>Pseudomonadati</taxon>
        <taxon>Pseudomonadota</taxon>
        <taxon>Gammaproteobacteria</taxon>
        <taxon>Enterobacterales</taxon>
        <taxon>Enterobacteriaceae</taxon>
        <taxon>Escherichia</taxon>
    </lineage>
</organism>
<dbReference type="Proteomes" id="UP000475070">
    <property type="component" value="Unassembled WGS sequence"/>
</dbReference>
<dbReference type="EMBL" id="WXKQ01000030">
    <property type="protein sequence ID" value="NAG21884.1"/>
    <property type="molecule type" value="Genomic_DNA"/>
</dbReference>
<gene>
    <name evidence="1" type="ORF">GUC01_23165</name>
</gene>
<proteinExistence type="predicted"/>
<sequence>MIQQRIIIDGFCEYEMLGLSALLKAENYDVRLRKETEPTKGDILIIALSAVPLLNWLSLFSMFRASDDVRYCRTIFLVPGQVKEMQRLFSTINIVDGSLPLAVLKDSIIKTAGGGRDEAPTHFYIYKKECMDRIIFLQKLSRKPSANKDRKHYYWRSRLCSLMGVPNVHILSVIAPTCTTSFLMNIHEM</sequence>
<dbReference type="AlphaFoldDB" id="A0A6D0V1D4"/>
<reference evidence="1 2" key="1">
    <citation type="journal article" date="2019" name="Nat. Med.">
        <title>A library of human gut bacterial isolates paired with longitudinal multiomics data enables mechanistic microbiome research.</title>
        <authorList>
            <person name="Poyet M."/>
            <person name="Groussin M."/>
            <person name="Gibbons S.M."/>
            <person name="Avila-Pacheco J."/>
            <person name="Jiang X."/>
            <person name="Kearney S.M."/>
            <person name="Perrotta A.R."/>
            <person name="Berdy B."/>
            <person name="Zhao S."/>
            <person name="Lieberman T.D."/>
            <person name="Swanson P.K."/>
            <person name="Smith M."/>
            <person name="Roesemann S."/>
            <person name="Alexander J.E."/>
            <person name="Rich S.A."/>
            <person name="Livny J."/>
            <person name="Vlamakis H."/>
            <person name="Clish C."/>
            <person name="Bullock K."/>
            <person name="Deik A."/>
            <person name="Scott J."/>
            <person name="Pierce K.A."/>
            <person name="Xavier R.J."/>
            <person name="Alm E.J."/>
        </authorList>
    </citation>
    <scope>NUCLEOTIDE SEQUENCE [LARGE SCALE GENOMIC DNA]</scope>
    <source>
        <strain evidence="1 2">BIOML-A112</strain>
    </source>
</reference>
<evidence type="ECO:0000313" key="2">
    <source>
        <dbReference type="Proteomes" id="UP000475070"/>
    </source>
</evidence>
<name>A0A6D0V1D4_ECOLX</name>